<gene>
    <name evidence="1" type="ORF">MANES_09G076600</name>
</gene>
<protein>
    <submittedName>
        <fullName evidence="1">Uncharacterized protein</fullName>
    </submittedName>
</protein>
<reference evidence="1" key="1">
    <citation type="submission" date="2016-02" db="EMBL/GenBank/DDBJ databases">
        <title>WGS assembly of Manihot esculenta.</title>
        <authorList>
            <person name="Bredeson J.V."/>
            <person name="Prochnik S.E."/>
            <person name="Lyons J.B."/>
            <person name="Schmutz J."/>
            <person name="Grimwood J."/>
            <person name="Vrebalov J."/>
            <person name="Bart R.S."/>
            <person name="Amuge T."/>
            <person name="Ferguson M.E."/>
            <person name="Green R."/>
            <person name="Putnam N."/>
            <person name="Stites J."/>
            <person name="Rounsley S."/>
            <person name="Rokhsar D.S."/>
        </authorList>
    </citation>
    <scope>NUCLEOTIDE SEQUENCE [LARGE SCALE GENOMIC DNA]</scope>
    <source>
        <tissue evidence="1">Leaf</tissue>
    </source>
</reference>
<dbReference type="AlphaFoldDB" id="A0A2C9VAG3"/>
<evidence type="ECO:0000313" key="1">
    <source>
        <dbReference type="EMBL" id="OAY41127.1"/>
    </source>
</evidence>
<dbReference type="EMBL" id="CM004395">
    <property type="protein sequence ID" value="OAY41127.1"/>
    <property type="molecule type" value="Genomic_DNA"/>
</dbReference>
<proteinExistence type="predicted"/>
<sequence>MIALVVSLAIKLHIRFHHLGAARRCPAPFHPACGPHSRTVPSPAPSSPPIPVPSPLPVLIRRYMTPSPSCLSVSWPCLLARSSAFGDLHFSFYIPVLLFRMYRGATRGLPKRSPILVLLSPKHV</sequence>
<organism evidence="1">
    <name type="scientific">Manihot esculenta</name>
    <name type="common">Cassava</name>
    <name type="synonym">Jatropha manihot</name>
    <dbReference type="NCBI Taxonomy" id="3983"/>
    <lineage>
        <taxon>Eukaryota</taxon>
        <taxon>Viridiplantae</taxon>
        <taxon>Streptophyta</taxon>
        <taxon>Embryophyta</taxon>
        <taxon>Tracheophyta</taxon>
        <taxon>Spermatophyta</taxon>
        <taxon>Magnoliopsida</taxon>
        <taxon>eudicotyledons</taxon>
        <taxon>Gunneridae</taxon>
        <taxon>Pentapetalae</taxon>
        <taxon>rosids</taxon>
        <taxon>fabids</taxon>
        <taxon>Malpighiales</taxon>
        <taxon>Euphorbiaceae</taxon>
        <taxon>Crotonoideae</taxon>
        <taxon>Manihoteae</taxon>
        <taxon>Manihot</taxon>
    </lineage>
</organism>
<name>A0A2C9VAG3_MANES</name>
<accession>A0A2C9VAG3</accession>